<dbReference type="PROSITE" id="PS50943">
    <property type="entry name" value="HTH_CROC1"/>
    <property type="match status" value="1"/>
</dbReference>
<dbReference type="SUPFAM" id="SSF48452">
    <property type="entry name" value="TPR-like"/>
    <property type="match status" value="1"/>
</dbReference>
<proteinExistence type="predicted"/>
<dbReference type="Gene3D" id="1.10.260.40">
    <property type="entry name" value="lambda repressor-like DNA-binding domains"/>
    <property type="match status" value="1"/>
</dbReference>
<dbReference type="SUPFAM" id="SSF47413">
    <property type="entry name" value="lambda repressor-like DNA-binding domains"/>
    <property type="match status" value="1"/>
</dbReference>
<dbReference type="InterPro" id="IPR011990">
    <property type="entry name" value="TPR-like_helical_dom_sf"/>
</dbReference>
<dbReference type="EMBL" id="BNAW01000027">
    <property type="protein sequence ID" value="GHG27986.1"/>
    <property type="molecule type" value="Genomic_DNA"/>
</dbReference>
<dbReference type="InterPro" id="IPR010982">
    <property type="entry name" value="Lambda_DNA-bd_dom_sf"/>
</dbReference>
<organism evidence="2 3">
    <name type="scientific">Amycolatopsis bullii</name>
    <dbReference type="NCBI Taxonomy" id="941987"/>
    <lineage>
        <taxon>Bacteria</taxon>
        <taxon>Bacillati</taxon>
        <taxon>Actinomycetota</taxon>
        <taxon>Actinomycetes</taxon>
        <taxon>Pseudonocardiales</taxon>
        <taxon>Pseudonocardiaceae</taxon>
        <taxon>Amycolatopsis</taxon>
    </lineage>
</organism>
<dbReference type="Proteomes" id="UP000649955">
    <property type="component" value="Unassembled WGS sequence"/>
</dbReference>
<dbReference type="Pfam" id="PF13424">
    <property type="entry name" value="TPR_12"/>
    <property type="match status" value="1"/>
</dbReference>
<comment type="caution">
    <text evidence="2">The sequence shown here is derived from an EMBL/GenBank/DDBJ whole genome shotgun (WGS) entry which is preliminary data.</text>
</comment>
<dbReference type="SMART" id="SM00530">
    <property type="entry name" value="HTH_XRE"/>
    <property type="match status" value="1"/>
</dbReference>
<evidence type="ECO:0000313" key="2">
    <source>
        <dbReference type="EMBL" id="GHG27986.1"/>
    </source>
</evidence>
<name>A0ABQ3KQ39_9PSEU</name>
<dbReference type="Pfam" id="PF13560">
    <property type="entry name" value="HTH_31"/>
    <property type="match status" value="1"/>
</dbReference>
<evidence type="ECO:0000313" key="3">
    <source>
        <dbReference type="Proteomes" id="UP000649955"/>
    </source>
</evidence>
<sequence length="442" mass="47716">MSVSAAAAPMTYRGEMTSAPAEPLGARIRRLRTGRGWTQRELAEPGYDRGFLAKVETGSRPPSEEMLAYLAGRLGLTVDELRFGRPPGVAEELRAALDEGYRDLEQGRIAAAEERFAAVGKQAAGYHLDDVECYARFCQAEVKWQLFDVSGAQQALEHADELAGAAPPWLRAMIVHRWAGCRFQSGDPGPAIARVEAELAARPSDPDAELCLLTALIHPLMEMGGLHRARRAAEDGRRLARAATRPDFVARFHRQASQVWQATGRADRADEDLTEACRLFASVGFDRDAARCRWARGYLLRHLGRLGEARAELTAARDQLAAIGADEGVAGATLELAEVRLRQGAPSEAAALVSSVWPLLARDVEALGEATGLRGQIAGAQGDVETATRLLREAFEIQTAASLHGAAVSTALRLGDTLRQRGHLDEAIEAYRRGLDSAAGAE</sequence>
<keyword evidence="3" id="KW-1185">Reference proteome</keyword>
<reference evidence="3" key="1">
    <citation type="journal article" date="2019" name="Int. J. Syst. Evol. Microbiol.">
        <title>The Global Catalogue of Microorganisms (GCM) 10K type strain sequencing project: providing services to taxonomists for standard genome sequencing and annotation.</title>
        <authorList>
            <consortium name="The Broad Institute Genomics Platform"/>
            <consortium name="The Broad Institute Genome Sequencing Center for Infectious Disease"/>
            <person name="Wu L."/>
            <person name="Ma J."/>
        </authorList>
    </citation>
    <scope>NUCLEOTIDE SEQUENCE [LARGE SCALE GENOMIC DNA]</scope>
    <source>
        <strain evidence="3">CGMCC 4.7680</strain>
    </source>
</reference>
<evidence type="ECO:0000259" key="1">
    <source>
        <dbReference type="PROSITE" id="PS50943"/>
    </source>
</evidence>
<dbReference type="Gene3D" id="1.25.40.10">
    <property type="entry name" value="Tetratricopeptide repeat domain"/>
    <property type="match status" value="2"/>
</dbReference>
<protein>
    <submittedName>
        <fullName evidence="2">Transcriptional regulator</fullName>
    </submittedName>
</protein>
<gene>
    <name evidence="2" type="ORF">GCM10017567_54490</name>
</gene>
<feature type="domain" description="HTH cro/C1-type" evidence="1">
    <location>
        <begin position="28"/>
        <end position="81"/>
    </location>
</feature>
<dbReference type="CDD" id="cd00093">
    <property type="entry name" value="HTH_XRE"/>
    <property type="match status" value="1"/>
</dbReference>
<dbReference type="InterPro" id="IPR001387">
    <property type="entry name" value="Cro/C1-type_HTH"/>
</dbReference>
<accession>A0ABQ3KQ39</accession>